<feature type="transmembrane region" description="Helical" evidence="5">
    <location>
        <begin position="190"/>
        <end position="214"/>
    </location>
</feature>
<comment type="caution">
    <text evidence="7">The sequence shown here is derived from an EMBL/GenBank/DDBJ whole genome shotgun (WGS) entry which is preliminary data.</text>
</comment>
<feature type="transmembrane region" description="Helical" evidence="5">
    <location>
        <begin position="100"/>
        <end position="117"/>
    </location>
</feature>
<gene>
    <name evidence="7" type="ORF">GCM10023081_01880</name>
</gene>
<evidence type="ECO:0000256" key="5">
    <source>
        <dbReference type="SAM" id="Phobius"/>
    </source>
</evidence>
<keyword evidence="3 5" id="KW-1133">Transmembrane helix</keyword>
<feature type="domain" description="Integral membrane bound transporter" evidence="6">
    <location>
        <begin position="207"/>
        <end position="331"/>
    </location>
</feature>
<protein>
    <submittedName>
        <fullName evidence="7">FUSC family protein</fullName>
    </submittedName>
</protein>
<feature type="transmembrane region" description="Helical" evidence="5">
    <location>
        <begin position="319"/>
        <end position="336"/>
    </location>
</feature>
<feature type="transmembrane region" description="Helical" evidence="5">
    <location>
        <begin position="288"/>
        <end position="307"/>
    </location>
</feature>
<evidence type="ECO:0000313" key="8">
    <source>
        <dbReference type="Proteomes" id="UP001500752"/>
    </source>
</evidence>
<accession>A0ABP7BRP4</accession>
<feature type="transmembrane region" description="Helical" evidence="5">
    <location>
        <begin position="148"/>
        <end position="169"/>
    </location>
</feature>
<evidence type="ECO:0000256" key="1">
    <source>
        <dbReference type="ARBA" id="ARBA00004141"/>
    </source>
</evidence>
<keyword evidence="8" id="KW-1185">Reference proteome</keyword>
<keyword evidence="2 5" id="KW-0812">Transmembrane</keyword>
<evidence type="ECO:0000313" key="7">
    <source>
        <dbReference type="EMBL" id="GAA3666645.1"/>
    </source>
</evidence>
<feature type="transmembrane region" description="Helical" evidence="5">
    <location>
        <begin position="76"/>
        <end position="94"/>
    </location>
</feature>
<dbReference type="Pfam" id="PF13515">
    <property type="entry name" value="FUSC_2"/>
    <property type="match status" value="1"/>
</dbReference>
<evidence type="ECO:0000256" key="4">
    <source>
        <dbReference type="ARBA" id="ARBA00023136"/>
    </source>
</evidence>
<evidence type="ECO:0000256" key="2">
    <source>
        <dbReference type="ARBA" id="ARBA00022692"/>
    </source>
</evidence>
<reference evidence="8" key="1">
    <citation type="journal article" date="2019" name="Int. J. Syst. Evol. Microbiol.">
        <title>The Global Catalogue of Microorganisms (GCM) 10K type strain sequencing project: providing services to taxonomists for standard genome sequencing and annotation.</title>
        <authorList>
            <consortium name="The Broad Institute Genomics Platform"/>
            <consortium name="The Broad Institute Genome Sequencing Center for Infectious Disease"/>
            <person name="Wu L."/>
            <person name="Ma J."/>
        </authorList>
    </citation>
    <scope>NUCLEOTIDE SEQUENCE [LARGE SCALE GENOMIC DNA]</scope>
    <source>
        <strain evidence="8">JCM 30742</strain>
    </source>
</reference>
<dbReference type="Proteomes" id="UP001500752">
    <property type="component" value="Unassembled WGS sequence"/>
</dbReference>
<comment type="subcellular location">
    <subcellularLocation>
        <location evidence="1">Membrane</location>
        <topology evidence="1">Multi-pass membrane protein</topology>
    </subcellularLocation>
</comment>
<name>A0ABP7BRP4_9MICC</name>
<organism evidence="7 8">
    <name type="scientific">Arthrobacter ginkgonis</name>
    <dbReference type="NCBI Taxonomy" id="1630594"/>
    <lineage>
        <taxon>Bacteria</taxon>
        <taxon>Bacillati</taxon>
        <taxon>Actinomycetota</taxon>
        <taxon>Actinomycetes</taxon>
        <taxon>Micrococcales</taxon>
        <taxon>Micrococcaceae</taxon>
        <taxon>Arthrobacter</taxon>
    </lineage>
</organism>
<sequence>MATLQSALTHARALFALAPAQNDHLAAFRVALSVAVPSLALLLLGRTDLIIYAVFGAFTAMYGRAESHQLRLRHQLQAACLLLAGVGTGILLSAQRVDPWALVATEAAFAALASLGADRAGLRPAGPFFSIFALGACASVPLSVAPGAALLIAAGSAAFSVLVGCAGWARTRRWAPGAARQVPPLRGPRLAAATTQASRYLVAVAAAGTIGLLAGIGHPHWAMAAAAVPLAVEGTTRRVYRGIHRILGTFAGLGVTAIVLFADPGATVLALLVIAFQFPTELYMARHYGLALVFFTPLILIMTQLAAPADPGSLIMDRGLETLLGALAGIATALVLKGPRNRTGTGAHA</sequence>
<feature type="transmembrane region" description="Helical" evidence="5">
    <location>
        <begin position="30"/>
        <end position="55"/>
    </location>
</feature>
<feature type="transmembrane region" description="Helical" evidence="5">
    <location>
        <begin position="250"/>
        <end position="276"/>
    </location>
</feature>
<proteinExistence type="predicted"/>
<keyword evidence="4 5" id="KW-0472">Membrane</keyword>
<dbReference type="RefSeq" id="WP_345147779.1">
    <property type="nucleotide sequence ID" value="NZ_BAABEO010000002.1"/>
</dbReference>
<evidence type="ECO:0000256" key="3">
    <source>
        <dbReference type="ARBA" id="ARBA00022989"/>
    </source>
</evidence>
<dbReference type="InterPro" id="IPR049453">
    <property type="entry name" value="Memb_transporter_dom"/>
</dbReference>
<evidence type="ECO:0000259" key="6">
    <source>
        <dbReference type="Pfam" id="PF13515"/>
    </source>
</evidence>
<dbReference type="EMBL" id="BAABEO010000002">
    <property type="protein sequence ID" value="GAA3666645.1"/>
    <property type="molecule type" value="Genomic_DNA"/>
</dbReference>